<sequence length="229" mass="25107">LYKLIVDVYPSSQHTLHPRATQELKKMKPTTTTTNVFAIFLVFAFISIHLPSLATALVDIDGNLVRNGGSYYILPVMRGNGGGIGRTATGNETCPLTVVQQRSEVDNGIPVVISSPFRIGFLKEGLPLELSFPFVPLCTPTPSKWTLVKSLPEGAGVKLTGFYENEVSGFFEIRKQLDFYKLSFCASSNENCMDIGVHRDDEGNRLLVATDGNPFLVMFKSADSFAYSA</sequence>
<evidence type="ECO:0000256" key="3">
    <source>
        <dbReference type="SAM" id="Phobius"/>
    </source>
</evidence>
<dbReference type="PRINTS" id="PR00291">
    <property type="entry name" value="KUNITZINHBTR"/>
</dbReference>
<dbReference type="InterPro" id="IPR002160">
    <property type="entry name" value="Prot_inh_Kunz-lg"/>
</dbReference>
<dbReference type="SMART" id="SM00452">
    <property type="entry name" value="STI"/>
    <property type="match status" value="1"/>
</dbReference>
<dbReference type="SUPFAM" id="SSF50386">
    <property type="entry name" value="STI-like"/>
    <property type="match status" value="1"/>
</dbReference>
<keyword evidence="3" id="KW-1133">Transmembrane helix</keyword>
<evidence type="ECO:0000313" key="4">
    <source>
        <dbReference type="EMBL" id="MED6214170.1"/>
    </source>
</evidence>
<comment type="caution">
    <text evidence="4">The sequence shown here is derived from an EMBL/GenBank/DDBJ whole genome shotgun (WGS) entry which is preliminary data.</text>
</comment>
<name>A0ABU6YW36_9FABA</name>
<feature type="non-terminal residue" evidence="4">
    <location>
        <position position="1"/>
    </location>
</feature>
<dbReference type="PANTHER" id="PTHR33107">
    <property type="entry name" value="KUNITZ TRYPSIN INHIBITOR 2"/>
    <property type="match status" value="1"/>
</dbReference>
<dbReference type="Proteomes" id="UP001341840">
    <property type="component" value="Unassembled WGS sequence"/>
</dbReference>
<keyword evidence="5" id="KW-1185">Reference proteome</keyword>
<evidence type="ECO:0000313" key="5">
    <source>
        <dbReference type="Proteomes" id="UP001341840"/>
    </source>
</evidence>
<evidence type="ECO:0000256" key="2">
    <source>
        <dbReference type="ARBA" id="ARBA00023157"/>
    </source>
</evidence>
<dbReference type="Pfam" id="PF00197">
    <property type="entry name" value="Kunitz_legume"/>
    <property type="match status" value="1"/>
</dbReference>
<dbReference type="PROSITE" id="PS00283">
    <property type="entry name" value="SOYBEAN_KUNITZ"/>
    <property type="match status" value="1"/>
</dbReference>
<feature type="transmembrane region" description="Helical" evidence="3">
    <location>
        <begin position="36"/>
        <end position="58"/>
    </location>
</feature>
<reference evidence="4 5" key="1">
    <citation type="journal article" date="2023" name="Plants (Basel)">
        <title>Bridging the Gap: Combining Genomics and Transcriptomics Approaches to Understand Stylosanthes scabra, an Orphan Legume from the Brazilian Caatinga.</title>
        <authorList>
            <person name="Ferreira-Neto J.R.C."/>
            <person name="da Silva M.D."/>
            <person name="Binneck E."/>
            <person name="de Melo N.F."/>
            <person name="da Silva R.H."/>
            <person name="de Melo A.L.T.M."/>
            <person name="Pandolfi V."/>
            <person name="Bustamante F.O."/>
            <person name="Brasileiro-Vidal A.C."/>
            <person name="Benko-Iseppon A.M."/>
        </authorList>
    </citation>
    <scope>NUCLEOTIDE SEQUENCE [LARGE SCALE GENOMIC DNA]</scope>
    <source>
        <tissue evidence="4">Leaves</tissue>
    </source>
</reference>
<keyword evidence="2" id="KW-1015">Disulfide bond</keyword>
<proteinExistence type="inferred from homology"/>
<gene>
    <name evidence="4" type="ORF">PIB30_100287</name>
</gene>
<keyword evidence="3" id="KW-0472">Membrane</keyword>
<dbReference type="Gene3D" id="2.80.10.50">
    <property type="match status" value="1"/>
</dbReference>
<dbReference type="InterPro" id="IPR011065">
    <property type="entry name" value="Kunitz_inhibitor_STI-like_sf"/>
</dbReference>
<keyword evidence="3" id="KW-0812">Transmembrane</keyword>
<accession>A0ABU6YW36</accession>
<dbReference type="CDD" id="cd23362">
    <property type="entry name" value="beta-trefoil_STI_WCI3-like"/>
    <property type="match status" value="1"/>
</dbReference>
<organism evidence="4 5">
    <name type="scientific">Stylosanthes scabra</name>
    <dbReference type="NCBI Taxonomy" id="79078"/>
    <lineage>
        <taxon>Eukaryota</taxon>
        <taxon>Viridiplantae</taxon>
        <taxon>Streptophyta</taxon>
        <taxon>Embryophyta</taxon>
        <taxon>Tracheophyta</taxon>
        <taxon>Spermatophyta</taxon>
        <taxon>Magnoliopsida</taxon>
        <taxon>eudicotyledons</taxon>
        <taxon>Gunneridae</taxon>
        <taxon>Pentapetalae</taxon>
        <taxon>rosids</taxon>
        <taxon>fabids</taxon>
        <taxon>Fabales</taxon>
        <taxon>Fabaceae</taxon>
        <taxon>Papilionoideae</taxon>
        <taxon>50 kb inversion clade</taxon>
        <taxon>dalbergioids sensu lato</taxon>
        <taxon>Dalbergieae</taxon>
        <taxon>Pterocarpus clade</taxon>
        <taxon>Stylosanthes</taxon>
    </lineage>
</organism>
<protein>
    <submittedName>
        <fullName evidence="4">Uncharacterized protein</fullName>
    </submittedName>
</protein>
<dbReference type="EMBL" id="JASCZI010244438">
    <property type="protein sequence ID" value="MED6214170.1"/>
    <property type="molecule type" value="Genomic_DNA"/>
</dbReference>
<dbReference type="PANTHER" id="PTHR33107:SF81">
    <property type="entry name" value="TRYPSIN INHIBITOR A"/>
    <property type="match status" value="1"/>
</dbReference>
<comment type="similarity">
    <text evidence="1">Belongs to the protease inhibitor I3 (leguminous Kunitz-type inhibitor) family.</text>
</comment>
<evidence type="ECO:0000256" key="1">
    <source>
        <dbReference type="ARBA" id="ARBA00005440"/>
    </source>
</evidence>